<dbReference type="STRING" id="1121409.SAMN02745124_00992"/>
<dbReference type="PROSITE" id="PS50206">
    <property type="entry name" value="RHODANESE_3"/>
    <property type="match status" value="3"/>
</dbReference>
<dbReference type="PANTHER" id="PTHR43031">
    <property type="entry name" value="FAD-DEPENDENT OXIDOREDUCTASE"/>
    <property type="match status" value="1"/>
</dbReference>
<dbReference type="CDD" id="cd00158">
    <property type="entry name" value="RHOD"/>
    <property type="match status" value="1"/>
</dbReference>
<dbReference type="InterPro" id="IPR050229">
    <property type="entry name" value="GlpE_sulfurtransferase"/>
</dbReference>
<organism evidence="2 3">
    <name type="scientific">Desulfofustis glycolicus DSM 9705</name>
    <dbReference type="NCBI Taxonomy" id="1121409"/>
    <lineage>
        <taxon>Bacteria</taxon>
        <taxon>Pseudomonadati</taxon>
        <taxon>Thermodesulfobacteriota</taxon>
        <taxon>Desulfobulbia</taxon>
        <taxon>Desulfobulbales</taxon>
        <taxon>Desulfocapsaceae</taxon>
        <taxon>Desulfofustis</taxon>
    </lineage>
</organism>
<reference evidence="2 3" key="1">
    <citation type="submission" date="2016-11" db="EMBL/GenBank/DDBJ databases">
        <authorList>
            <person name="Jaros S."/>
            <person name="Januszkiewicz K."/>
            <person name="Wedrychowicz H."/>
        </authorList>
    </citation>
    <scope>NUCLEOTIDE SEQUENCE [LARGE SCALE GENOMIC DNA]</scope>
    <source>
        <strain evidence="2 3">DSM 9705</strain>
    </source>
</reference>
<dbReference type="RefSeq" id="WP_073373813.1">
    <property type="nucleotide sequence ID" value="NZ_FQXS01000004.1"/>
</dbReference>
<keyword evidence="3" id="KW-1185">Reference proteome</keyword>
<keyword evidence="2" id="KW-0808">Transferase</keyword>
<sequence>MTGANAGLAKKLGYTNVRGFLGGEPAWVKAGHPVYASYDYVEKGNIVLIDLRPGGETVEGRIPRSIPLTIDELERRINDIPRNAPVVLYGDDQDDVMYAFDELRWQGYKNVSLVRGNYEGWVAAGKPIVTGPVFSTEIKWVRKLGKGEVSVEEFRKATLGQLPDTFVIDARTDEEIAQLGIFKNTVNIPLDEIPKRMDEIPKDKRIFIHCSTGARADLAYRELVKNGYDVKFLLLDISDPECDCPIIRP</sequence>
<proteinExistence type="predicted"/>
<dbReference type="OrthoDB" id="9776795at2"/>
<name>A0A1M5U4V7_9BACT</name>
<dbReference type="SMART" id="SM00450">
    <property type="entry name" value="RHOD"/>
    <property type="match status" value="2"/>
</dbReference>
<evidence type="ECO:0000259" key="1">
    <source>
        <dbReference type="PROSITE" id="PS50206"/>
    </source>
</evidence>
<dbReference type="Gene3D" id="3.40.250.10">
    <property type="entry name" value="Rhodanese-like domain"/>
    <property type="match status" value="2"/>
</dbReference>
<feature type="domain" description="Rhodanese" evidence="1">
    <location>
        <begin position="42"/>
        <end position="130"/>
    </location>
</feature>
<dbReference type="EMBL" id="FQXS01000004">
    <property type="protein sequence ID" value="SHH57723.1"/>
    <property type="molecule type" value="Genomic_DNA"/>
</dbReference>
<gene>
    <name evidence="2" type="ORF">SAMN02745124_00992</name>
</gene>
<feature type="domain" description="Rhodanese" evidence="1">
    <location>
        <begin position="6"/>
        <end position="36"/>
    </location>
</feature>
<accession>A0A1M5U4V7</accession>
<dbReference type="AlphaFoldDB" id="A0A1M5U4V7"/>
<dbReference type="InterPro" id="IPR001763">
    <property type="entry name" value="Rhodanese-like_dom"/>
</dbReference>
<protein>
    <submittedName>
        <fullName evidence="2">Rhodanese-related sulfurtransferase</fullName>
    </submittedName>
</protein>
<dbReference type="GO" id="GO:0016740">
    <property type="term" value="F:transferase activity"/>
    <property type="evidence" value="ECO:0007669"/>
    <property type="project" value="UniProtKB-KW"/>
</dbReference>
<evidence type="ECO:0000313" key="3">
    <source>
        <dbReference type="Proteomes" id="UP000184139"/>
    </source>
</evidence>
<dbReference type="PANTHER" id="PTHR43031:SF16">
    <property type="entry name" value="OXIDOREDUCTASE"/>
    <property type="match status" value="1"/>
</dbReference>
<dbReference type="Pfam" id="PF00581">
    <property type="entry name" value="Rhodanese"/>
    <property type="match status" value="2"/>
</dbReference>
<evidence type="ECO:0000313" key="2">
    <source>
        <dbReference type="EMBL" id="SHH57723.1"/>
    </source>
</evidence>
<feature type="domain" description="Rhodanese" evidence="1">
    <location>
        <begin position="161"/>
        <end position="243"/>
    </location>
</feature>
<dbReference type="InterPro" id="IPR036873">
    <property type="entry name" value="Rhodanese-like_dom_sf"/>
</dbReference>
<dbReference type="Proteomes" id="UP000184139">
    <property type="component" value="Unassembled WGS sequence"/>
</dbReference>
<dbReference type="SUPFAM" id="SSF52821">
    <property type="entry name" value="Rhodanese/Cell cycle control phosphatase"/>
    <property type="match status" value="2"/>
</dbReference>